<keyword evidence="1" id="KW-0479">Metal-binding</keyword>
<feature type="domain" description="Zn(2)-C6 fungal-type" evidence="9">
    <location>
        <begin position="11"/>
        <end position="39"/>
    </location>
</feature>
<evidence type="ECO:0000256" key="5">
    <source>
        <dbReference type="ARBA" id="ARBA00023163"/>
    </source>
</evidence>
<dbReference type="PANTHER" id="PTHR36206:SF12">
    <property type="entry name" value="ASPERCRYPTIN BIOSYNTHESIS CLUSTER-SPECIFIC TRANSCRIPTION REGULATOR ATNN-RELATED"/>
    <property type="match status" value="1"/>
</dbReference>
<dbReference type="Pfam" id="PF00172">
    <property type="entry name" value="Zn_clus"/>
    <property type="match status" value="1"/>
</dbReference>
<comment type="caution">
    <text evidence="10">The sequence shown here is derived from an EMBL/GenBank/DDBJ whole genome shotgun (WGS) entry which is preliminary data.</text>
</comment>
<keyword evidence="5" id="KW-0804">Transcription</keyword>
<dbReference type="GO" id="GO:0008270">
    <property type="term" value="F:zinc ion binding"/>
    <property type="evidence" value="ECO:0007669"/>
    <property type="project" value="InterPro"/>
</dbReference>
<name>A0A9P8U0S3_9HYPO</name>
<dbReference type="CDD" id="cd00067">
    <property type="entry name" value="GAL4"/>
    <property type="match status" value="1"/>
</dbReference>
<keyword evidence="6" id="KW-0539">Nucleus</keyword>
<evidence type="ECO:0000256" key="6">
    <source>
        <dbReference type="ARBA" id="ARBA00023242"/>
    </source>
</evidence>
<sequence length="530" mass="59258">MREIKRRTRTGCLTCRARRVKCDERKPTRNRCTAANVECAGYAPKRRIDVRAPNRHRSASQSQQNSPAGESAMADDDDVRSERFQVSPQDPPGSTPSGPASGPASAPSACSAPCAPFPRPQFRHDGLPLVGLPSNPRPSQQPCAASREVLAYHQFCFRTLPVLFPADHLPFWRDRLCDEAWCIEYAQRGILALGCMHRAALMISMLGENYRNRGMDTKVIAVQTYTQALQELSSRLDEAEKSLDVLSAVLVLMAYFECFASNIPAAYGHVRTANYYFTALKSNTSLRVDDLTLESLQTALQNLTWTCYMAVPFPAQDAKKMESEAYVYLYQTMRLAATHAANNSSKTLPNGTYSTDAPVSSEEMDRSFLPVLYITGQCSPQPSWLRWIAQLMEQMGEQGLFNGFVLSASLKILHRMELSHNLPSADRIERYPNPALRVVSSLIPDTNSRGFVCYYAKPPGFNSGWINRDTLTYYPIAHARFSPEPGDDGAARRDFDVYDEQRSGEEQFASEWILSRPVAGSWQSRSSEVI</sequence>
<evidence type="ECO:0000256" key="7">
    <source>
        <dbReference type="SAM" id="Coils"/>
    </source>
</evidence>
<evidence type="ECO:0000256" key="3">
    <source>
        <dbReference type="ARBA" id="ARBA00023015"/>
    </source>
</evidence>
<evidence type="ECO:0000259" key="9">
    <source>
        <dbReference type="PROSITE" id="PS50048"/>
    </source>
</evidence>
<dbReference type="GO" id="GO:0000981">
    <property type="term" value="F:DNA-binding transcription factor activity, RNA polymerase II-specific"/>
    <property type="evidence" value="ECO:0007669"/>
    <property type="project" value="InterPro"/>
</dbReference>
<feature type="coiled-coil region" evidence="7">
    <location>
        <begin position="222"/>
        <end position="249"/>
    </location>
</feature>
<keyword evidence="7" id="KW-0175">Coiled coil</keyword>
<keyword evidence="11" id="KW-1185">Reference proteome</keyword>
<evidence type="ECO:0000256" key="8">
    <source>
        <dbReference type="SAM" id="MobiDB-lite"/>
    </source>
</evidence>
<evidence type="ECO:0000313" key="10">
    <source>
        <dbReference type="EMBL" id="KAH6611287.1"/>
    </source>
</evidence>
<dbReference type="AlphaFoldDB" id="A0A9P8U0S3"/>
<organism evidence="10 11">
    <name type="scientific">Trichoderma cornu-damae</name>
    <dbReference type="NCBI Taxonomy" id="654480"/>
    <lineage>
        <taxon>Eukaryota</taxon>
        <taxon>Fungi</taxon>
        <taxon>Dikarya</taxon>
        <taxon>Ascomycota</taxon>
        <taxon>Pezizomycotina</taxon>
        <taxon>Sordariomycetes</taxon>
        <taxon>Hypocreomycetidae</taxon>
        <taxon>Hypocreales</taxon>
        <taxon>Hypocreaceae</taxon>
        <taxon>Trichoderma</taxon>
    </lineage>
</organism>
<dbReference type="SMART" id="SM00066">
    <property type="entry name" value="GAL4"/>
    <property type="match status" value="1"/>
</dbReference>
<proteinExistence type="predicted"/>
<gene>
    <name evidence="10" type="ORF">Trco_001307</name>
</gene>
<keyword evidence="2" id="KW-0862">Zinc</keyword>
<evidence type="ECO:0000256" key="2">
    <source>
        <dbReference type="ARBA" id="ARBA00022833"/>
    </source>
</evidence>
<dbReference type="OrthoDB" id="3477330at2759"/>
<dbReference type="SUPFAM" id="SSF57701">
    <property type="entry name" value="Zn2/Cys6 DNA-binding domain"/>
    <property type="match status" value="1"/>
</dbReference>
<accession>A0A9P8U0S3</accession>
<dbReference type="PROSITE" id="PS50048">
    <property type="entry name" value="ZN2_CY6_FUNGAL_2"/>
    <property type="match status" value="1"/>
</dbReference>
<dbReference type="InterPro" id="IPR021858">
    <property type="entry name" value="Fun_TF"/>
</dbReference>
<keyword evidence="3" id="KW-0805">Transcription regulation</keyword>
<protein>
    <recommendedName>
        <fullName evidence="9">Zn(2)-C6 fungal-type domain-containing protein</fullName>
    </recommendedName>
</protein>
<dbReference type="PANTHER" id="PTHR36206">
    <property type="entry name" value="ASPERCRYPTIN BIOSYNTHESIS CLUSTER-SPECIFIC TRANSCRIPTION REGULATOR ATNN-RELATED"/>
    <property type="match status" value="1"/>
</dbReference>
<dbReference type="GO" id="GO:0003677">
    <property type="term" value="F:DNA binding"/>
    <property type="evidence" value="ECO:0007669"/>
    <property type="project" value="UniProtKB-KW"/>
</dbReference>
<evidence type="ECO:0000256" key="4">
    <source>
        <dbReference type="ARBA" id="ARBA00023125"/>
    </source>
</evidence>
<dbReference type="InterPro" id="IPR052360">
    <property type="entry name" value="Transcr_Regulatory_Proteins"/>
</dbReference>
<evidence type="ECO:0000313" key="11">
    <source>
        <dbReference type="Proteomes" id="UP000827724"/>
    </source>
</evidence>
<dbReference type="EMBL" id="JAIWOZ010000001">
    <property type="protein sequence ID" value="KAH6611287.1"/>
    <property type="molecule type" value="Genomic_DNA"/>
</dbReference>
<reference evidence="10" key="1">
    <citation type="submission" date="2021-08" db="EMBL/GenBank/DDBJ databases">
        <title>Chromosome-Level Trichoderma cornu-damae using Hi-C Data.</title>
        <authorList>
            <person name="Kim C.S."/>
        </authorList>
    </citation>
    <scope>NUCLEOTIDE SEQUENCE</scope>
    <source>
        <strain evidence="10">KA19-0412C</strain>
    </source>
</reference>
<dbReference type="InterPro" id="IPR036864">
    <property type="entry name" value="Zn2-C6_fun-type_DNA-bd_sf"/>
</dbReference>
<dbReference type="InterPro" id="IPR001138">
    <property type="entry name" value="Zn2Cys6_DnaBD"/>
</dbReference>
<feature type="compositionally biased region" description="Low complexity" evidence="8">
    <location>
        <begin position="95"/>
        <end position="109"/>
    </location>
</feature>
<keyword evidence="4" id="KW-0238">DNA-binding</keyword>
<feature type="compositionally biased region" description="Polar residues" evidence="8">
    <location>
        <begin position="59"/>
        <end position="68"/>
    </location>
</feature>
<dbReference type="Proteomes" id="UP000827724">
    <property type="component" value="Unassembled WGS sequence"/>
</dbReference>
<feature type="region of interest" description="Disordered" evidence="8">
    <location>
        <begin position="51"/>
        <end position="109"/>
    </location>
</feature>
<dbReference type="Pfam" id="PF11951">
    <property type="entry name" value="Fungal_trans_2"/>
    <property type="match status" value="1"/>
</dbReference>
<evidence type="ECO:0000256" key="1">
    <source>
        <dbReference type="ARBA" id="ARBA00022723"/>
    </source>
</evidence>
<dbReference type="Gene3D" id="4.10.240.10">
    <property type="entry name" value="Zn(2)-C6 fungal-type DNA-binding domain"/>
    <property type="match status" value="1"/>
</dbReference>